<evidence type="ECO:0000313" key="8">
    <source>
        <dbReference type="Proteomes" id="UP001233999"/>
    </source>
</evidence>
<dbReference type="AlphaFoldDB" id="A0AAD8AA86"/>
<accession>A0AAD8AA86</accession>
<evidence type="ECO:0000313" key="7">
    <source>
        <dbReference type="EMBL" id="KAJ9594961.1"/>
    </source>
</evidence>
<keyword evidence="3" id="KW-0418">Kinase</keyword>
<evidence type="ECO:0000256" key="1">
    <source>
        <dbReference type="ARBA" id="ARBA00022679"/>
    </source>
</evidence>
<feature type="region of interest" description="Disordered" evidence="5">
    <location>
        <begin position="1"/>
        <end position="32"/>
    </location>
</feature>
<proteinExistence type="predicted"/>
<evidence type="ECO:0000256" key="2">
    <source>
        <dbReference type="ARBA" id="ARBA00022741"/>
    </source>
</evidence>
<keyword evidence="1" id="KW-0808">Transferase</keyword>
<dbReference type="PANTHER" id="PTHR11042">
    <property type="entry name" value="EUKARYOTIC TRANSLATION INITIATION FACTOR 2-ALPHA KINASE EIF2-ALPHA KINASE -RELATED"/>
    <property type="match status" value="1"/>
</dbReference>
<sequence>MQERRQKQKDIPEEFYGPTAMIDKSWSGPSKELRPGTHVTIYLSGKPESREMASKQEDSLFKELATTKLKTVQACRSPGSHTHTLKSIHLHSHLAKADIFALGLTIYEAAGGGPLPKNGDEWHDIRAGKLKHLKLYTSDFNELIKQMIHQNPEMRPSATSLIQHRVICPFGNKTKAQLRRELNAEKLKNEILAKQLATAEKCFKALPPNIIQQFAGTPSEFVESRRSLNNKTSRLIGKKVNRSHSTTSF</sequence>
<reference evidence="7" key="1">
    <citation type="journal article" date="2023" name="IScience">
        <title>Live-bearing cockroach genome reveals convergent evolutionary mechanisms linked to viviparity in insects and beyond.</title>
        <authorList>
            <person name="Fouks B."/>
            <person name="Harrison M.C."/>
            <person name="Mikhailova A.A."/>
            <person name="Marchal E."/>
            <person name="English S."/>
            <person name="Carruthers M."/>
            <person name="Jennings E.C."/>
            <person name="Chiamaka E.L."/>
            <person name="Frigard R.A."/>
            <person name="Pippel M."/>
            <person name="Attardo G.M."/>
            <person name="Benoit J.B."/>
            <person name="Bornberg-Bauer E."/>
            <person name="Tobe S.S."/>
        </authorList>
    </citation>
    <scope>NUCLEOTIDE SEQUENCE</scope>
    <source>
        <strain evidence="7">Stay&amp;Tobe</strain>
    </source>
</reference>
<dbReference type="GO" id="GO:0005634">
    <property type="term" value="C:nucleus"/>
    <property type="evidence" value="ECO:0007669"/>
    <property type="project" value="TreeGrafter"/>
</dbReference>
<evidence type="ECO:0000259" key="6">
    <source>
        <dbReference type="PROSITE" id="PS50011"/>
    </source>
</evidence>
<dbReference type="InterPro" id="IPR000719">
    <property type="entry name" value="Prot_kinase_dom"/>
</dbReference>
<dbReference type="Proteomes" id="UP001233999">
    <property type="component" value="Unassembled WGS sequence"/>
</dbReference>
<evidence type="ECO:0000256" key="5">
    <source>
        <dbReference type="SAM" id="MobiDB-lite"/>
    </source>
</evidence>
<keyword evidence="8" id="KW-1185">Reference proteome</keyword>
<dbReference type="Gene3D" id="1.10.510.10">
    <property type="entry name" value="Transferase(Phosphotransferase) domain 1"/>
    <property type="match status" value="1"/>
</dbReference>
<gene>
    <name evidence="7" type="ORF">L9F63_013745</name>
</gene>
<dbReference type="PROSITE" id="PS50011">
    <property type="entry name" value="PROTEIN_KINASE_DOM"/>
    <property type="match status" value="1"/>
</dbReference>
<dbReference type="SUPFAM" id="SSF56112">
    <property type="entry name" value="Protein kinase-like (PK-like)"/>
    <property type="match status" value="1"/>
</dbReference>
<dbReference type="InterPro" id="IPR011009">
    <property type="entry name" value="Kinase-like_dom_sf"/>
</dbReference>
<dbReference type="GO" id="GO:0005737">
    <property type="term" value="C:cytoplasm"/>
    <property type="evidence" value="ECO:0007669"/>
    <property type="project" value="TreeGrafter"/>
</dbReference>
<feature type="domain" description="Protein kinase" evidence="6">
    <location>
        <begin position="1"/>
        <end position="167"/>
    </location>
</feature>
<dbReference type="EMBL" id="JASPKZ010002702">
    <property type="protein sequence ID" value="KAJ9594961.1"/>
    <property type="molecule type" value="Genomic_DNA"/>
</dbReference>
<dbReference type="GO" id="GO:0005524">
    <property type="term" value="F:ATP binding"/>
    <property type="evidence" value="ECO:0007669"/>
    <property type="project" value="UniProtKB-KW"/>
</dbReference>
<evidence type="ECO:0000256" key="4">
    <source>
        <dbReference type="ARBA" id="ARBA00022840"/>
    </source>
</evidence>
<name>A0AAD8AA86_DIPPU</name>
<organism evidence="7 8">
    <name type="scientific">Diploptera punctata</name>
    <name type="common">Pacific beetle cockroach</name>
    <dbReference type="NCBI Taxonomy" id="6984"/>
    <lineage>
        <taxon>Eukaryota</taxon>
        <taxon>Metazoa</taxon>
        <taxon>Ecdysozoa</taxon>
        <taxon>Arthropoda</taxon>
        <taxon>Hexapoda</taxon>
        <taxon>Insecta</taxon>
        <taxon>Pterygota</taxon>
        <taxon>Neoptera</taxon>
        <taxon>Polyneoptera</taxon>
        <taxon>Dictyoptera</taxon>
        <taxon>Blattodea</taxon>
        <taxon>Blaberoidea</taxon>
        <taxon>Blaberidae</taxon>
        <taxon>Diplopterinae</taxon>
        <taxon>Diploptera</taxon>
    </lineage>
</organism>
<dbReference type="GO" id="GO:0004713">
    <property type="term" value="F:protein tyrosine kinase activity"/>
    <property type="evidence" value="ECO:0007669"/>
    <property type="project" value="TreeGrafter"/>
</dbReference>
<dbReference type="PANTHER" id="PTHR11042:SF185">
    <property type="entry name" value="WEE1-LIKE PROTEIN KINASE"/>
    <property type="match status" value="1"/>
</dbReference>
<dbReference type="InterPro" id="IPR050339">
    <property type="entry name" value="CC_SR_Kinase"/>
</dbReference>
<protein>
    <recommendedName>
        <fullName evidence="6">Protein kinase domain-containing protein</fullName>
    </recommendedName>
</protein>
<comment type="caution">
    <text evidence="7">The sequence shown here is derived from an EMBL/GenBank/DDBJ whole genome shotgun (WGS) entry which is preliminary data.</text>
</comment>
<evidence type="ECO:0000256" key="3">
    <source>
        <dbReference type="ARBA" id="ARBA00022777"/>
    </source>
</evidence>
<feature type="compositionally biased region" description="Basic and acidic residues" evidence="5">
    <location>
        <begin position="1"/>
        <end position="12"/>
    </location>
</feature>
<keyword evidence="4" id="KW-0067">ATP-binding</keyword>
<reference evidence="7" key="2">
    <citation type="submission" date="2023-05" db="EMBL/GenBank/DDBJ databases">
        <authorList>
            <person name="Fouks B."/>
        </authorList>
    </citation>
    <scope>NUCLEOTIDE SEQUENCE</scope>
    <source>
        <strain evidence="7">Stay&amp;Tobe</strain>
        <tissue evidence="7">Testes</tissue>
    </source>
</reference>
<keyword evidence="2" id="KW-0547">Nucleotide-binding</keyword>